<name>A0AAE1AIG6_9GAST</name>
<comment type="caution">
    <text evidence="1">The sequence shown here is derived from an EMBL/GenBank/DDBJ whole genome shotgun (WGS) entry which is preliminary data.</text>
</comment>
<protein>
    <submittedName>
        <fullName evidence="1">Uncharacterized protein</fullName>
    </submittedName>
</protein>
<dbReference type="AlphaFoldDB" id="A0AAE1AIG6"/>
<reference evidence="1" key="1">
    <citation type="journal article" date="2023" name="G3 (Bethesda)">
        <title>A reference genome for the long-term kleptoplast-retaining sea slug Elysia crispata morphotype clarki.</title>
        <authorList>
            <person name="Eastman K.E."/>
            <person name="Pendleton A.L."/>
            <person name="Shaikh M.A."/>
            <person name="Suttiyut T."/>
            <person name="Ogas R."/>
            <person name="Tomko P."/>
            <person name="Gavelis G."/>
            <person name="Widhalm J.R."/>
            <person name="Wisecaver J.H."/>
        </authorList>
    </citation>
    <scope>NUCLEOTIDE SEQUENCE</scope>
    <source>
        <strain evidence="1">ECLA1</strain>
    </source>
</reference>
<keyword evidence="2" id="KW-1185">Reference proteome</keyword>
<organism evidence="1 2">
    <name type="scientific">Elysia crispata</name>
    <name type="common">lettuce slug</name>
    <dbReference type="NCBI Taxonomy" id="231223"/>
    <lineage>
        <taxon>Eukaryota</taxon>
        <taxon>Metazoa</taxon>
        <taxon>Spiralia</taxon>
        <taxon>Lophotrochozoa</taxon>
        <taxon>Mollusca</taxon>
        <taxon>Gastropoda</taxon>
        <taxon>Heterobranchia</taxon>
        <taxon>Euthyneura</taxon>
        <taxon>Panpulmonata</taxon>
        <taxon>Sacoglossa</taxon>
        <taxon>Placobranchoidea</taxon>
        <taxon>Plakobranchidae</taxon>
        <taxon>Elysia</taxon>
    </lineage>
</organism>
<dbReference type="EMBL" id="JAWDGP010001828">
    <property type="protein sequence ID" value="KAK3787851.1"/>
    <property type="molecule type" value="Genomic_DNA"/>
</dbReference>
<proteinExistence type="predicted"/>
<dbReference type="Proteomes" id="UP001283361">
    <property type="component" value="Unassembled WGS sequence"/>
</dbReference>
<accession>A0AAE1AIG6</accession>
<sequence length="111" mass="12050">MDKELPTSGSGRSAFTVFGFGATDRYANFDSPLETAANVESFNATNSIAFPSRPTLKSKKQTSVTGSAEDVTVFAQKTEYRYLPVGSSHNQLFRSSRKVAQEVIGRSSCDL</sequence>
<gene>
    <name evidence="1" type="ORF">RRG08_055507</name>
</gene>
<evidence type="ECO:0000313" key="2">
    <source>
        <dbReference type="Proteomes" id="UP001283361"/>
    </source>
</evidence>
<evidence type="ECO:0000313" key="1">
    <source>
        <dbReference type="EMBL" id="KAK3787851.1"/>
    </source>
</evidence>